<dbReference type="RefSeq" id="WP_344415748.1">
    <property type="nucleotide sequence ID" value="NZ_BAAAQK010000005.1"/>
</dbReference>
<evidence type="ECO:0000313" key="2">
    <source>
        <dbReference type="EMBL" id="GAA1844667.1"/>
    </source>
</evidence>
<keyword evidence="3" id="KW-1185">Reference proteome</keyword>
<protein>
    <recommendedName>
        <fullName evidence="4">Transposase IS116/IS110/IS902 family protein</fullName>
    </recommendedName>
</protein>
<reference evidence="2 3" key="1">
    <citation type="journal article" date="2019" name="Int. J. Syst. Evol. Microbiol.">
        <title>The Global Catalogue of Microorganisms (GCM) 10K type strain sequencing project: providing services to taxonomists for standard genome sequencing and annotation.</title>
        <authorList>
            <consortium name="The Broad Institute Genomics Platform"/>
            <consortium name="The Broad Institute Genome Sequencing Center for Infectious Disease"/>
            <person name="Wu L."/>
            <person name="Ma J."/>
        </authorList>
    </citation>
    <scope>NUCLEOTIDE SEQUENCE [LARGE SCALE GENOMIC DNA]</scope>
    <source>
        <strain evidence="2 3">JCM 16009</strain>
    </source>
</reference>
<feature type="compositionally biased region" description="Pro residues" evidence="1">
    <location>
        <begin position="111"/>
        <end position="120"/>
    </location>
</feature>
<feature type="region of interest" description="Disordered" evidence="1">
    <location>
        <begin position="101"/>
        <end position="147"/>
    </location>
</feature>
<organism evidence="2 3">
    <name type="scientific">Pseudonocardia ailaonensis</name>
    <dbReference type="NCBI Taxonomy" id="367279"/>
    <lineage>
        <taxon>Bacteria</taxon>
        <taxon>Bacillati</taxon>
        <taxon>Actinomycetota</taxon>
        <taxon>Actinomycetes</taxon>
        <taxon>Pseudonocardiales</taxon>
        <taxon>Pseudonocardiaceae</taxon>
        <taxon>Pseudonocardia</taxon>
    </lineage>
</organism>
<evidence type="ECO:0000256" key="1">
    <source>
        <dbReference type="SAM" id="MobiDB-lite"/>
    </source>
</evidence>
<proteinExistence type="predicted"/>
<dbReference type="Proteomes" id="UP001500449">
    <property type="component" value="Unassembled WGS sequence"/>
</dbReference>
<gene>
    <name evidence="2" type="ORF">GCM10009836_25170</name>
</gene>
<dbReference type="EMBL" id="BAAAQK010000005">
    <property type="protein sequence ID" value="GAA1844667.1"/>
    <property type="molecule type" value="Genomic_DNA"/>
</dbReference>
<accession>A0ABN2N044</accession>
<name>A0ABN2N044_9PSEU</name>
<evidence type="ECO:0000313" key="3">
    <source>
        <dbReference type="Proteomes" id="UP001500449"/>
    </source>
</evidence>
<evidence type="ECO:0008006" key="4">
    <source>
        <dbReference type="Google" id="ProtNLM"/>
    </source>
</evidence>
<sequence length="147" mass="15558">MSGFLTRHHYTGRVPGHVLAERLRENLLAASTGTVAGKSYSAQSFARLLQLLNIQLAGYDDAIAAAVAEHPDTPIFAGFPGLGPVLTCTLLAEIGEDRAASRHRRHCWPSPGWPRSPAPPAAHAKSASATLPTQSCARPRCGGPTTR</sequence>
<comment type="caution">
    <text evidence="2">The sequence shown here is derived from an EMBL/GenBank/DDBJ whole genome shotgun (WGS) entry which is preliminary data.</text>
</comment>